<evidence type="ECO:0000313" key="1">
    <source>
        <dbReference type="EMBL" id="SEB02729.1"/>
    </source>
</evidence>
<dbReference type="PROSITE" id="PS51257">
    <property type="entry name" value="PROKAR_LIPOPROTEIN"/>
    <property type="match status" value="1"/>
</dbReference>
<reference evidence="3 4" key="1">
    <citation type="submission" date="2016-10" db="EMBL/GenBank/DDBJ databases">
        <authorList>
            <person name="de Groot N.N."/>
        </authorList>
    </citation>
    <scope>NUCLEOTIDE SEQUENCE [LARGE SCALE GENOMIC DNA]</scope>
    <source>
        <strain evidence="2 4">NLAE-zl-C202</strain>
        <strain evidence="1 3">NLAE-zl-G339</strain>
    </source>
</reference>
<dbReference type="EMBL" id="FOUM01000021">
    <property type="protein sequence ID" value="SFN12536.1"/>
    <property type="molecule type" value="Genomic_DNA"/>
</dbReference>
<evidence type="ECO:0000313" key="2">
    <source>
        <dbReference type="EMBL" id="SFN12536.1"/>
    </source>
</evidence>
<accession>A0A1H4FZG2</accession>
<gene>
    <name evidence="1" type="ORF">SAMN04487924_1248</name>
    <name evidence="2" type="ORF">SAMN05216250_1218</name>
</gene>
<dbReference type="Proteomes" id="UP000183766">
    <property type="component" value="Unassembled WGS sequence"/>
</dbReference>
<organism evidence="1 3">
    <name type="scientific">Bacteroides xylanisolvens</name>
    <dbReference type="NCBI Taxonomy" id="371601"/>
    <lineage>
        <taxon>Bacteria</taxon>
        <taxon>Pseudomonadati</taxon>
        <taxon>Bacteroidota</taxon>
        <taxon>Bacteroidia</taxon>
        <taxon>Bacteroidales</taxon>
        <taxon>Bacteroidaceae</taxon>
        <taxon>Bacteroides</taxon>
    </lineage>
</organism>
<protein>
    <submittedName>
        <fullName evidence="1">Uncharacterized protein</fullName>
    </submittedName>
</protein>
<dbReference type="EMBL" id="FNRP01000024">
    <property type="protein sequence ID" value="SEB02729.1"/>
    <property type="molecule type" value="Genomic_DNA"/>
</dbReference>
<proteinExistence type="predicted"/>
<dbReference type="RefSeq" id="WP_004313479.1">
    <property type="nucleotide sequence ID" value="NZ_CABKPA010000036.1"/>
</dbReference>
<dbReference type="Proteomes" id="UP000183040">
    <property type="component" value="Unassembled WGS sequence"/>
</dbReference>
<evidence type="ECO:0000313" key="3">
    <source>
        <dbReference type="Proteomes" id="UP000183040"/>
    </source>
</evidence>
<evidence type="ECO:0000313" key="4">
    <source>
        <dbReference type="Proteomes" id="UP000183766"/>
    </source>
</evidence>
<sequence>MRKVFFVGLIAILTGCSQESRVSSPEDSGIELQINLSLGSVSTRAVDAPITGNDGEGYVLPFTEVKTLKVDLYKSLEAAPIFTYTATDAEIAGIRNTATGKLARLSIPKIPVTTQYVKVTINRFKEENPLINQLQVSSQDDPPAPTMNRTEIPYEGVTKEIIVIPEESDPFSVKVKAIVEVAPVLSRFEIIPGEIVVTNPATTGASFDWTDGTAGRDKIKNFTEADITVAEAGARENFRKKYGTDATAAAIYSYRVRLIRSPFPDGFDINSTPTGFYFYMNYFKPSLNAATIIKNTNDGISDWNMTTGFAEYKKGGQQSNMYDARTSETTKVNAFHLFPQSVAADATLQQIKDGMPHLIMGFSTDKIKRWLTVRAFSDKSNNEIINAFKPGYCYSLDLDDVVITPWSLGLDVRITDGDKVTESDPIIKDFDQTSHVPEPEGADLALGLRVSKWRDKDLEVEL</sequence>
<dbReference type="AlphaFoldDB" id="A0A1H4FZG2"/>
<name>A0A1H4FZG2_9BACE</name>